<feature type="region of interest" description="Disordered" evidence="1">
    <location>
        <begin position="289"/>
        <end position="343"/>
    </location>
</feature>
<dbReference type="Gene3D" id="3.40.50.720">
    <property type="entry name" value="NAD(P)-binding Rossmann-like Domain"/>
    <property type="match status" value="1"/>
</dbReference>
<sequence>MVSTEQPAIANMYYVVAHEALSASRVRIAYEWPQACPRTQHVPTADLDVREEVPPHLLKDPSAPILMCTSVRGHISGRVCRACDRVALPWEEEDVAAVGKVYLSRHLGKESTKVMFNTNFPIRCRERIELGYNLLLYSKQAQGEGRLPIPVGDRHKFALIALGAIAQLAAFVVTSEGPHGLADNVRSQVLVATGPQLTTGRELAQATSQALGTKMEFESIDNDTAKEILNSDQGAEVDVAEREYLLEYYSLVREDKTNYTATTAMLSYLGTHGQEPAEFFKTYSDEFKPKKRKVAGKPASAGASGKKVPSRGKAAAKSAGGDEEASSTSAPPEGWPETAPKDL</sequence>
<feature type="compositionally biased region" description="Low complexity" evidence="1">
    <location>
        <begin position="296"/>
        <end position="319"/>
    </location>
</feature>
<protein>
    <submittedName>
        <fullName evidence="2">Uncharacterized protein</fullName>
    </submittedName>
</protein>
<dbReference type="AlphaFoldDB" id="A0A5K1K659"/>
<gene>
    <name evidence="2" type="primary">I1RDG6</name>
</gene>
<organism evidence="2">
    <name type="scientific">Ganoderma boninense</name>
    <dbReference type="NCBI Taxonomy" id="34458"/>
    <lineage>
        <taxon>Eukaryota</taxon>
        <taxon>Fungi</taxon>
        <taxon>Dikarya</taxon>
        <taxon>Basidiomycota</taxon>
        <taxon>Agaricomycotina</taxon>
        <taxon>Agaricomycetes</taxon>
        <taxon>Polyporales</taxon>
        <taxon>Polyporaceae</taxon>
        <taxon>Ganoderma</taxon>
    </lineage>
</organism>
<name>A0A5K1K659_9APHY</name>
<dbReference type="EMBL" id="LR729203">
    <property type="protein sequence ID" value="VWP01231.1"/>
    <property type="molecule type" value="Genomic_DNA"/>
</dbReference>
<evidence type="ECO:0000256" key="1">
    <source>
        <dbReference type="SAM" id="MobiDB-lite"/>
    </source>
</evidence>
<proteinExistence type="predicted"/>
<accession>A0A5K1K659</accession>
<reference evidence="2" key="1">
    <citation type="submission" date="2019-10" db="EMBL/GenBank/DDBJ databases">
        <authorList>
            <person name="Nor Muhammad N."/>
        </authorList>
    </citation>
    <scope>NUCLEOTIDE SEQUENCE</scope>
</reference>
<evidence type="ECO:0000313" key="2">
    <source>
        <dbReference type="EMBL" id="VWP01231.1"/>
    </source>
</evidence>